<keyword evidence="2" id="KW-1185">Reference proteome</keyword>
<comment type="caution">
    <text evidence="1">The sequence shown here is derived from an EMBL/GenBank/DDBJ whole genome shotgun (WGS) entry which is preliminary data.</text>
</comment>
<dbReference type="EMBL" id="MU839827">
    <property type="protein sequence ID" value="KAK1760197.1"/>
    <property type="molecule type" value="Genomic_DNA"/>
</dbReference>
<dbReference type="AlphaFoldDB" id="A0AAJ0FAK3"/>
<name>A0AAJ0FAK3_9PEZI</name>
<proteinExistence type="predicted"/>
<organism evidence="1 2">
    <name type="scientific">Echria macrotheca</name>
    <dbReference type="NCBI Taxonomy" id="438768"/>
    <lineage>
        <taxon>Eukaryota</taxon>
        <taxon>Fungi</taxon>
        <taxon>Dikarya</taxon>
        <taxon>Ascomycota</taxon>
        <taxon>Pezizomycotina</taxon>
        <taxon>Sordariomycetes</taxon>
        <taxon>Sordariomycetidae</taxon>
        <taxon>Sordariales</taxon>
        <taxon>Schizotheciaceae</taxon>
        <taxon>Echria</taxon>
    </lineage>
</organism>
<gene>
    <name evidence="1" type="ORF">QBC47DRAFT_355404</name>
</gene>
<evidence type="ECO:0000313" key="2">
    <source>
        <dbReference type="Proteomes" id="UP001239445"/>
    </source>
</evidence>
<evidence type="ECO:0000313" key="1">
    <source>
        <dbReference type="EMBL" id="KAK1760197.1"/>
    </source>
</evidence>
<reference evidence="1" key="1">
    <citation type="submission" date="2023-06" db="EMBL/GenBank/DDBJ databases">
        <title>Genome-scale phylogeny and comparative genomics of the fungal order Sordariales.</title>
        <authorList>
            <consortium name="Lawrence Berkeley National Laboratory"/>
            <person name="Hensen N."/>
            <person name="Bonometti L."/>
            <person name="Westerberg I."/>
            <person name="Brannstrom I.O."/>
            <person name="Guillou S."/>
            <person name="Cros-Aarteil S."/>
            <person name="Calhoun S."/>
            <person name="Haridas S."/>
            <person name="Kuo A."/>
            <person name="Mondo S."/>
            <person name="Pangilinan J."/>
            <person name="Riley R."/>
            <person name="Labutti K."/>
            <person name="Andreopoulos B."/>
            <person name="Lipzen A."/>
            <person name="Chen C."/>
            <person name="Yanf M."/>
            <person name="Daum C."/>
            <person name="Ng V."/>
            <person name="Clum A."/>
            <person name="Steindorff A."/>
            <person name="Ohm R."/>
            <person name="Martin F."/>
            <person name="Silar P."/>
            <person name="Natvig D."/>
            <person name="Lalanne C."/>
            <person name="Gautier V."/>
            <person name="Ament-Velasquez S.L."/>
            <person name="Kruys A."/>
            <person name="Hutchinson M.I."/>
            <person name="Powell A.J."/>
            <person name="Barry K."/>
            <person name="Miller A.N."/>
            <person name="Grigoriev I.V."/>
            <person name="Debuchy R."/>
            <person name="Gladieux P."/>
            <person name="Thoren M.H."/>
            <person name="Johannesson H."/>
        </authorList>
    </citation>
    <scope>NUCLEOTIDE SEQUENCE</scope>
    <source>
        <strain evidence="1">PSN4</strain>
    </source>
</reference>
<sequence>MASVVINYGEYILSHYWPDRFSPGTRVDRQTKSPLFRLPPELRLQIYYQYCPHYNGEPPRGRRVIVTPNKNSLALLKAFVSQIRRLRVTGDTYRVQEGLLDFDPRYPCRYRKYPLSSALRKLPFLDLDELTVLGGNLKRRRNQVALYDLTAHSTGWKKLRYVCAVQQGCCDRDMNCQWPRSYDSVFLRGLQTALRFRDGDSTKSIDQSLIEIYHADRFGRTGAIMDPTTRSLSPDLAPGPKARVYWSTFPKPPFASIHGDNELETMVVLYRRSRTRIPTSPFYQVSSPALGKEFRPLWLALDPSFLEESHTLCWHHVPYINYVEFGRPFPTWMNQYHVRIPRDDLFITQWKDEHDLNVIRQGSEYNSFEIHGIANFPVFEDIYRDAEDVCVHVIREDEQEWETKWEEKWNEWGDRAAKALRESA</sequence>
<accession>A0AAJ0FAK3</accession>
<protein>
    <submittedName>
        <fullName evidence="1">Uncharacterized protein</fullName>
    </submittedName>
</protein>
<dbReference type="Proteomes" id="UP001239445">
    <property type="component" value="Unassembled WGS sequence"/>
</dbReference>